<proteinExistence type="inferred from homology"/>
<feature type="domain" description="DNA topoisomerase I eukaryotic-type" evidence="10">
    <location>
        <begin position="163"/>
        <end position="457"/>
    </location>
</feature>
<evidence type="ECO:0000256" key="8">
    <source>
        <dbReference type="ARBA" id="ARBA00033297"/>
    </source>
</evidence>
<dbReference type="OrthoDB" id="47179at2759"/>
<dbReference type="PROSITE" id="PS52038">
    <property type="entry name" value="TOPO_IB_2"/>
    <property type="match status" value="1"/>
</dbReference>
<keyword evidence="7 9" id="KW-0413">Isomerase</keyword>
<organism evidence="11 12">
    <name type="scientific">Tetrabaena socialis</name>
    <dbReference type="NCBI Taxonomy" id="47790"/>
    <lineage>
        <taxon>Eukaryota</taxon>
        <taxon>Viridiplantae</taxon>
        <taxon>Chlorophyta</taxon>
        <taxon>core chlorophytes</taxon>
        <taxon>Chlorophyceae</taxon>
        <taxon>CS clade</taxon>
        <taxon>Chlamydomonadales</taxon>
        <taxon>Tetrabaenaceae</taxon>
        <taxon>Tetrabaena</taxon>
    </lineage>
</organism>
<feature type="active site" description="O-(3'-phospho-DNA)-tyrosine intermediate" evidence="9">
    <location>
        <position position="443"/>
    </location>
</feature>
<dbReference type="InterPro" id="IPR025834">
    <property type="entry name" value="TopoI_C_dom"/>
</dbReference>
<comment type="similarity">
    <text evidence="2 9">Belongs to the type IB topoisomerase family.</text>
</comment>
<gene>
    <name evidence="11" type="ORF">TSOC_000541</name>
</gene>
<evidence type="ECO:0000256" key="5">
    <source>
        <dbReference type="ARBA" id="ARBA00023029"/>
    </source>
</evidence>
<dbReference type="GO" id="GO:0003677">
    <property type="term" value="F:DNA binding"/>
    <property type="evidence" value="ECO:0007669"/>
    <property type="project" value="UniProtKB-UniRule"/>
</dbReference>
<dbReference type="GO" id="GO:0003917">
    <property type="term" value="F:DNA topoisomerase type I (single strand cut, ATP-independent) activity"/>
    <property type="evidence" value="ECO:0007669"/>
    <property type="project" value="UniProtKB-UniRule"/>
</dbReference>
<dbReference type="InterPro" id="IPR051062">
    <property type="entry name" value="Topoisomerase_IB"/>
</dbReference>
<evidence type="ECO:0000256" key="6">
    <source>
        <dbReference type="ARBA" id="ARBA00023125"/>
    </source>
</evidence>
<dbReference type="InterPro" id="IPR013034">
    <property type="entry name" value="DNA_topo_DNA_db_N_dom1"/>
</dbReference>
<keyword evidence="6 9" id="KW-0238">DNA-binding</keyword>
<keyword evidence="12" id="KW-1185">Reference proteome</keyword>
<dbReference type="Gene3D" id="1.10.10.41">
    <property type="entry name" value="Yeast DNA topoisomerase - domain 1"/>
    <property type="match status" value="1"/>
</dbReference>
<dbReference type="InterPro" id="IPR011010">
    <property type="entry name" value="DNA_brk_join_enz"/>
</dbReference>
<dbReference type="InterPro" id="IPR036202">
    <property type="entry name" value="TopoI_DNA-bd_euk_N_sf"/>
</dbReference>
<comment type="catalytic activity">
    <reaction evidence="1 9">
        <text>ATP-independent breakage of single-stranded DNA, followed by passage and rejoining.</text>
        <dbReference type="EC" id="5.6.2.1"/>
    </reaction>
</comment>
<name>A0A2J8AJ30_9CHLO</name>
<dbReference type="SMART" id="SM00435">
    <property type="entry name" value="TOPEUc"/>
    <property type="match status" value="1"/>
</dbReference>
<evidence type="ECO:0000259" key="10">
    <source>
        <dbReference type="SMART" id="SM00435"/>
    </source>
</evidence>
<evidence type="ECO:0000313" key="12">
    <source>
        <dbReference type="Proteomes" id="UP000236333"/>
    </source>
</evidence>
<sequence length="483" mass="54615">MSQSRLEMWKHYLGHSGASFPPPFKALGTPLLCDGTKFKLSPEAEEIALSWARYRKRPMTDAMRRRATRNFWADFQKIFLKSRNVTEGDCDFNAIEEAQRKSKELQKKVKTNLKKNLKIKSGLSIPNSKKKSDLKTAKSPANFAMVDGEQIPIGNTNVGVPGVFMGRGVHNKYTGRIRRRITPEDITLNLSKDAPVPASPVPGHAWGSIVSDKDAMWLAKWKDPVTHIMKYVYLAPNAEPAWQVTREKFEVIRKINFDRIITANGKKLRAASLRTRQLATCVAIMCDLAIRVGNQASTHVFGASTLLVRHVRVHDDGRVDLHFVGKDGVPYNRLGWLPRSGPDVSQNMKAFMKGKGGAEELFDRINPQAVNEYVATLNRTLTSKVIRTFRANQEFVKKLEDSSHETDPATVHKHALLHVAEFCNHRTGPDFEKLSVHTSLANYLDPRVTFRFARDHGIHPTKLMPKALLSKFAWALEEIYKEK</sequence>
<dbReference type="PANTHER" id="PTHR10290:SF3">
    <property type="entry name" value="DNA TOPOISOMERASE 1"/>
    <property type="match status" value="1"/>
</dbReference>
<dbReference type="GO" id="GO:0005694">
    <property type="term" value="C:chromosome"/>
    <property type="evidence" value="ECO:0007669"/>
    <property type="project" value="InterPro"/>
</dbReference>
<dbReference type="Proteomes" id="UP000236333">
    <property type="component" value="Unassembled WGS sequence"/>
</dbReference>
<dbReference type="SUPFAM" id="SSF56741">
    <property type="entry name" value="Eukaryotic DNA topoisomerase I, N-terminal DNA-binding fragment"/>
    <property type="match status" value="1"/>
</dbReference>
<evidence type="ECO:0000256" key="9">
    <source>
        <dbReference type="PROSITE-ProRule" id="PRU01382"/>
    </source>
</evidence>
<evidence type="ECO:0000256" key="4">
    <source>
        <dbReference type="ARBA" id="ARBA00019632"/>
    </source>
</evidence>
<keyword evidence="5 9" id="KW-0799">Topoisomerase</keyword>
<evidence type="ECO:0000256" key="1">
    <source>
        <dbReference type="ARBA" id="ARBA00000213"/>
    </source>
</evidence>
<comment type="caution">
    <text evidence="11">The sequence shown here is derived from an EMBL/GenBank/DDBJ whole genome shotgun (WGS) entry which is preliminary data.</text>
</comment>
<evidence type="ECO:0000256" key="2">
    <source>
        <dbReference type="ARBA" id="ARBA00006645"/>
    </source>
</evidence>
<dbReference type="GO" id="GO:0006265">
    <property type="term" value="P:DNA topological change"/>
    <property type="evidence" value="ECO:0007669"/>
    <property type="project" value="UniProtKB-UniRule"/>
</dbReference>
<evidence type="ECO:0000313" key="11">
    <source>
        <dbReference type="EMBL" id="PNH12518.1"/>
    </source>
</evidence>
<protein>
    <recommendedName>
        <fullName evidence="4">DNA topoisomerase 1</fullName>
        <ecNumber evidence="3">5.6.2.1</ecNumber>
    </recommendedName>
    <alternativeName>
        <fullName evidence="8">DNA topoisomerase I</fullName>
    </alternativeName>
</protein>
<dbReference type="AlphaFoldDB" id="A0A2J8AJ30"/>
<dbReference type="Pfam" id="PF02919">
    <property type="entry name" value="Topoisom_I_N"/>
    <property type="match status" value="1"/>
</dbReference>
<evidence type="ECO:0000256" key="3">
    <source>
        <dbReference type="ARBA" id="ARBA00012891"/>
    </source>
</evidence>
<dbReference type="InterPro" id="IPR001631">
    <property type="entry name" value="TopoI"/>
</dbReference>
<dbReference type="Gene3D" id="3.90.15.10">
    <property type="entry name" value="Topoisomerase I, Chain A, domain 3"/>
    <property type="match status" value="1"/>
</dbReference>
<dbReference type="EC" id="5.6.2.1" evidence="3"/>
<dbReference type="InterPro" id="IPR013500">
    <property type="entry name" value="TopoI_cat_euk"/>
</dbReference>
<accession>A0A2J8AJ30</accession>
<dbReference type="Pfam" id="PF01028">
    <property type="entry name" value="Topoisom_I"/>
    <property type="match status" value="1"/>
</dbReference>
<dbReference type="InterPro" id="IPR014727">
    <property type="entry name" value="TopoI_cat_a/b-sub_euk"/>
</dbReference>
<dbReference type="InterPro" id="IPR013030">
    <property type="entry name" value="DNA_topo_DNA_db_N_dom2"/>
</dbReference>
<dbReference type="InterPro" id="IPR014711">
    <property type="entry name" value="TopoI_cat_a-hlx-sub_euk"/>
</dbReference>
<dbReference type="SUPFAM" id="SSF56349">
    <property type="entry name" value="DNA breaking-rejoining enzymes"/>
    <property type="match status" value="1"/>
</dbReference>
<dbReference type="Gene3D" id="2.170.11.10">
    <property type="entry name" value="DNA Topoisomerase I, domain 2"/>
    <property type="match status" value="1"/>
</dbReference>
<evidence type="ECO:0000256" key="7">
    <source>
        <dbReference type="ARBA" id="ARBA00023235"/>
    </source>
</evidence>
<dbReference type="PRINTS" id="PR00416">
    <property type="entry name" value="EUTPISMRASEI"/>
</dbReference>
<dbReference type="Gene3D" id="1.10.132.10">
    <property type="match status" value="1"/>
</dbReference>
<dbReference type="Pfam" id="PF14370">
    <property type="entry name" value="Topo_C_assoc"/>
    <property type="match status" value="1"/>
</dbReference>
<dbReference type="InterPro" id="IPR008336">
    <property type="entry name" value="TopoI_DNA-bd_euk"/>
</dbReference>
<dbReference type="PANTHER" id="PTHR10290">
    <property type="entry name" value="DNA TOPOISOMERASE I"/>
    <property type="match status" value="1"/>
</dbReference>
<reference evidence="11 12" key="1">
    <citation type="journal article" date="2017" name="Mol. Biol. Evol.">
        <title>The 4-celled Tetrabaena socialis nuclear genome reveals the essential components for genetic control of cell number at the origin of multicellularity in the volvocine lineage.</title>
        <authorList>
            <person name="Featherston J."/>
            <person name="Arakaki Y."/>
            <person name="Hanschen E.R."/>
            <person name="Ferris P.J."/>
            <person name="Michod R.E."/>
            <person name="Olson B.J.S.C."/>
            <person name="Nozaki H."/>
            <person name="Durand P.M."/>
        </authorList>
    </citation>
    <scope>NUCLEOTIDE SEQUENCE [LARGE SCALE GENOMIC DNA]</scope>
    <source>
        <strain evidence="11 12">NIES-571</strain>
    </source>
</reference>
<dbReference type="InterPro" id="IPR013499">
    <property type="entry name" value="TopoI_euk"/>
</dbReference>
<dbReference type="EMBL" id="PGGS01000007">
    <property type="protein sequence ID" value="PNH12518.1"/>
    <property type="molecule type" value="Genomic_DNA"/>
</dbReference>